<dbReference type="GO" id="GO:0000976">
    <property type="term" value="F:transcription cis-regulatory region binding"/>
    <property type="evidence" value="ECO:0007669"/>
    <property type="project" value="TreeGrafter"/>
</dbReference>
<dbReference type="AlphaFoldDB" id="A0A2I2KPB1"/>
<evidence type="ECO:0000313" key="5">
    <source>
        <dbReference type="Proteomes" id="UP000234331"/>
    </source>
</evidence>
<protein>
    <submittedName>
        <fullName evidence="4">Transcriptional regulator</fullName>
    </submittedName>
</protein>
<dbReference type="InterPro" id="IPR001647">
    <property type="entry name" value="HTH_TetR"/>
</dbReference>
<evidence type="ECO:0000313" key="4">
    <source>
        <dbReference type="EMBL" id="SNQ47496.1"/>
    </source>
</evidence>
<dbReference type="SUPFAM" id="SSF46689">
    <property type="entry name" value="Homeodomain-like"/>
    <property type="match status" value="1"/>
</dbReference>
<sequence>MELDIDHRHAEPAGEVVAGWAGESTVLDAAKASLLAVGVRRTTLTEVARRAGMSRMTLYRRWPDLRSLVGDVMTREWSGIVRGAADRAAHDAGRGDLDSLVGHIVATVDAFRTNPVYLRIIETDPEMLLPYLTERRGATQQMVVDLLTDQLGAAAAHGVVRAADPQALAVMILLVVQSFVLSADALGGAVPERTRTAELRHLLRAYLAPAGGRA</sequence>
<dbReference type="PANTHER" id="PTHR30055:SF153">
    <property type="entry name" value="HTH-TYPE TRANSCRIPTIONAL REPRESSOR RV3405C"/>
    <property type="match status" value="1"/>
</dbReference>
<dbReference type="EMBL" id="FZMO01000103">
    <property type="protein sequence ID" value="SNQ47496.1"/>
    <property type="molecule type" value="Genomic_DNA"/>
</dbReference>
<keyword evidence="5" id="KW-1185">Reference proteome</keyword>
<dbReference type="InterPro" id="IPR050109">
    <property type="entry name" value="HTH-type_TetR-like_transc_reg"/>
</dbReference>
<proteinExistence type="predicted"/>
<dbReference type="RefSeq" id="WP_101831341.1">
    <property type="nucleotide sequence ID" value="NZ_FZMO01000103.1"/>
</dbReference>
<name>A0A2I2KPB1_9ACTN</name>
<evidence type="ECO:0000256" key="2">
    <source>
        <dbReference type="PROSITE-ProRule" id="PRU00335"/>
    </source>
</evidence>
<dbReference type="Proteomes" id="UP000234331">
    <property type="component" value="Unassembled WGS sequence"/>
</dbReference>
<organism evidence="4 5">
    <name type="scientific">Frankia canadensis</name>
    <dbReference type="NCBI Taxonomy" id="1836972"/>
    <lineage>
        <taxon>Bacteria</taxon>
        <taxon>Bacillati</taxon>
        <taxon>Actinomycetota</taxon>
        <taxon>Actinomycetes</taxon>
        <taxon>Frankiales</taxon>
        <taxon>Frankiaceae</taxon>
        <taxon>Frankia</taxon>
    </lineage>
</organism>
<dbReference type="OrthoDB" id="3267320at2"/>
<dbReference type="Gene3D" id="1.10.357.10">
    <property type="entry name" value="Tetracycline Repressor, domain 2"/>
    <property type="match status" value="1"/>
</dbReference>
<dbReference type="GO" id="GO:0003700">
    <property type="term" value="F:DNA-binding transcription factor activity"/>
    <property type="evidence" value="ECO:0007669"/>
    <property type="project" value="TreeGrafter"/>
</dbReference>
<evidence type="ECO:0000256" key="1">
    <source>
        <dbReference type="ARBA" id="ARBA00023125"/>
    </source>
</evidence>
<feature type="DNA-binding region" description="H-T-H motif" evidence="2">
    <location>
        <begin position="43"/>
        <end position="62"/>
    </location>
</feature>
<feature type="domain" description="HTH tetR-type" evidence="3">
    <location>
        <begin position="20"/>
        <end position="80"/>
    </location>
</feature>
<dbReference type="InterPro" id="IPR036271">
    <property type="entry name" value="Tet_transcr_reg_TetR-rel_C_sf"/>
</dbReference>
<dbReference type="PANTHER" id="PTHR30055">
    <property type="entry name" value="HTH-TYPE TRANSCRIPTIONAL REGULATOR RUTR"/>
    <property type="match status" value="1"/>
</dbReference>
<accession>A0A2I2KPB1</accession>
<dbReference type="InterPro" id="IPR009057">
    <property type="entry name" value="Homeodomain-like_sf"/>
</dbReference>
<dbReference type="SUPFAM" id="SSF48498">
    <property type="entry name" value="Tetracyclin repressor-like, C-terminal domain"/>
    <property type="match status" value="1"/>
</dbReference>
<keyword evidence="1 2" id="KW-0238">DNA-binding</keyword>
<evidence type="ECO:0000259" key="3">
    <source>
        <dbReference type="PROSITE" id="PS50977"/>
    </source>
</evidence>
<dbReference type="Pfam" id="PF00440">
    <property type="entry name" value="TetR_N"/>
    <property type="match status" value="1"/>
</dbReference>
<dbReference type="Gene3D" id="1.10.10.60">
    <property type="entry name" value="Homeodomain-like"/>
    <property type="match status" value="1"/>
</dbReference>
<gene>
    <name evidence="4" type="ORF">FRACA_1910002</name>
</gene>
<dbReference type="PROSITE" id="PS50977">
    <property type="entry name" value="HTH_TETR_2"/>
    <property type="match status" value="1"/>
</dbReference>
<reference evidence="4 5" key="1">
    <citation type="submission" date="2017-06" db="EMBL/GenBank/DDBJ databases">
        <authorList>
            <person name="Kim H.J."/>
            <person name="Triplett B.A."/>
        </authorList>
    </citation>
    <scope>NUCLEOTIDE SEQUENCE [LARGE SCALE GENOMIC DNA]</scope>
    <source>
        <strain evidence="4">FRACA_ARgP5</strain>
    </source>
</reference>